<name>A0ABY8I804_9BURK</name>
<evidence type="ECO:0000313" key="2">
    <source>
        <dbReference type="EMBL" id="WFR81064.1"/>
    </source>
</evidence>
<dbReference type="InterPro" id="IPR003959">
    <property type="entry name" value="ATPase_AAA_core"/>
</dbReference>
<gene>
    <name evidence="2" type="ORF">P9875_07825</name>
</gene>
<evidence type="ECO:0000259" key="1">
    <source>
        <dbReference type="Pfam" id="PF13304"/>
    </source>
</evidence>
<dbReference type="EMBL" id="CP121464">
    <property type="protein sequence ID" value="WFR81064.1"/>
    <property type="molecule type" value="Genomic_DNA"/>
</dbReference>
<accession>A0ABY8I804</accession>
<sequence length="444" mass="49517">MYVTTLELENVRSFGKLNFDFKRHDDSYAGWTVFLGGNSSGKSTLLKAIALALLGPDDGRQLIGPGHGWISHGEKKAETTILINRDQVLDTSKGSRGSLAASFEAGVRISVENPETNAYASLKPIENRNLKGSRVPANRGLWNRNASGWFSAGYGPMRRLSGNSSESMRYAADRGPVGRFVTLFREDAALSESEDWLKTNHSRTLESSQPALEKLLASVKELLGDGLLPYGMKIDRITVDHVFVKDSRGMELPMRDISDGCRSVYATILDIVHGLYDVYGYDGLFKNRPDGSIYVDRPGVVLIDEIEAHLHPSWQRDIPYWLKEHFPKMQFLVTTHSPLVAQAADSNGIFVLPSLTDTSREPRRLSDDEHEKIRWGRAEKTLLGTAFGLDSTRSSWANQQIERWKKLTSKKKATGTLPQSEEIELTNLKSQLEIALEPTPELEA</sequence>
<dbReference type="PANTHER" id="PTHR43581:SF2">
    <property type="entry name" value="EXCINUCLEASE ATPASE SUBUNIT"/>
    <property type="match status" value="1"/>
</dbReference>
<feature type="domain" description="ATPase AAA-type core" evidence="1">
    <location>
        <begin position="32"/>
        <end position="340"/>
    </location>
</feature>
<organism evidence="2 3">
    <name type="scientific">Janthinobacterium rivuli</name>
    <dbReference type="NCBI Taxonomy" id="2751478"/>
    <lineage>
        <taxon>Bacteria</taxon>
        <taxon>Pseudomonadati</taxon>
        <taxon>Pseudomonadota</taxon>
        <taxon>Betaproteobacteria</taxon>
        <taxon>Burkholderiales</taxon>
        <taxon>Oxalobacteraceae</taxon>
        <taxon>Janthinobacterium</taxon>
    </lineage>
</organism>
<dbReference type="InterPro" id="IPR027417">
    <property type="entry name" value="P-loop_NTPase"/>
</dbReference>
<reference evidence="2 3" key="1">
    <citation type="submission" date="2023-04" db="EMBL/GenBank/DDBJ databases">
        <title>Nanopore sequencing of Janthinobacterium from water.</title>
        <authorList>
            <person name="Ciuchcinski K."/>
            <person name="Rokowska A."/>
            <person name="Dziewit L."/>
        </authorList>
    </citation>
    <scope>NUCLEOTIDE SEQUENCE [LARGE SCALE GENOMIC DNA]</scope>
    <source>
        <strain evidence="2 3">DEMB2</strain>
    </source>
</reference>
<dbReference type="SUPFAM" id="SSF52540">
    <property type="entry name" value="P-loop containing nucleoside triphosphate hydrolases"/>
    <property type="match status" value="1"/>
</dbReference>
<dbReference type="PANTHER" id="PTHR43581">
    <property type="entry name" value="ATP/GTP PHOSPHATASE"/>
    <property type="match status" value="1"/>
</dbReference>
<dbReference type="RefSeq" id="WP_278318020.1">
    <property type="nucleotide sequence ID" value="NZ_CP121464.1"/>
</dbReference>
<protein>
    <submittedName>
        <fullName evidence="2">AAA family ATPase</fullName>
    </submittedName>
</protein>
<dbReference type="Pfam" id="PF13304">
    <property type="entry name" value="AAA_21"/>
    <property type="match status" value="1"/>
</dbReference>
<dbReference type="Gene3D" id="3.40.50.300">
    <property type="entry name" value="P-loop containing nucleotide triphosphate hydrolases"/>
    <property type="match status" value="2"/>
</dbReference>
<proteinExistence type="predicted"/>
<keyword evidence="3" id="KW-1185">Reference proteome</keyword>
<evidence type="ECO:0000313" key="3">
    <source>
        <dbReference type="Proteomes" id="UP001219584"/>
    </source>
</evidence>
<dbReference type="Proteomes" id="UP001219584">
    <property type="component" value="Chromosome"/>
</dbReference>
<dbReference type="InterPro" id="IPR051396">
    <property type="entry name" value="Bact_Antivir_Def_Nuclease"/>
</dbReference>